<evidence type="ECO:0000256" key="2">
    <source>
        <dbReference type="ARBA" id="ARBA00003117"/>
    </source>
</evidence>
<evidence type="ECO:0000256" key="5">
    <source>
        <dbReference type="ARBA" id="ARBA00022840"/>
    </source>
</evidence>
<evidence type="ECO:0000256" key="3">
    <source>
        <dbReference type="ARBA" id="ARBA00022598"/>
    </source>
</evidence>
<dbReference type="GO" id="GO:0006542">
    <property type="term" value="P:glutamine biosynthetic process"/>
    <property type="evidence" value="ECO:0007669"/>
    <property type="project" value="InterPro"/>
</dbReference>
<dbReference type="STRING" id="1774970.AUC70_15370"/>
<accession>A0A1E3VRW7</accession>
<dbReference type="SMART" id="SM01230">
    <property type="entry name" value="Gln-synt_C"/>
    <property type="match status" value="1"/>
</dbReference>
<evidence type="ECO:0000259" key="9">
    <source>
        <dbReference type="PROSITE" id="PS51987"/>
    </source>
</evidence>
<comment type="caution">
    <text evidence="10">The sequence shown here is derived from an EMBL/GenBank/DDBJ whole genome shotgun (WGS) entry which is preliminary data.</text>
</comment>
<dbReference type="PANTHER" id="PTHR43785">
    <property type="entry name" value="GAMMA-GLUTAMYLPUTRESCINE SYNTHETASE"/>
    <property type="match status" value="1"/>
</dbReference>
<dbReference type="InterPro" id="IPR036651">
    <property type="entry name" value="Gln_synt_N_sf"/>
</dbReference>
<evidence type="ECO:0000313" key="11">
    <source>
        <dbReference type="Proteomes" id="UP000094172"/>
    </source>
</evidence>
<organism evidence="10 11">
    <name type="scientific">Methyloceanibacter stevinii</name>
    <dbReference type="NCBI Taxonomy" id="1774970"/>
    <lineage>
        <taxon>Bacteria</taxon>
        <taxon>Pseudomonadati</taxon>
        <taxon>Pseudomonadota</taxon>
        <taxon>Alphaproteobacteria</taxon>
        <taxon>Hyphomicrobiales</taxon>
        <taxon>Hyphomicrobiaceae</taxon>
        <taxon>Methyloceanibacter</taxon>
    </lineage>
</organism>
<sequence length="421" mass="45107">MLREDLTFVGTCDIAGLVRGKGFPSTELPARRKLGIGWTHSNLMQTCFGPILDTPFGTAGDLMIVPDPTAEVHVDFRDGSAPEHFFLGDIRNTDGSPWECCVRAFLRRATDALKEACGLELLAAFEQEFVYTGVEDVPGHAYSLNAFRRQGVFGEMVMAAIRAASVHPDSFLAEYGPRQFEMTVGPDAALAAADAGVIAREMARGAAFRLENSAIFSPMPVAGGAGNGVHIHFSLHDASGAPVTSDPNGPMGLSAVAAHFAAGVLHHLPALCAVTAPSPVSYLRLVPDRWAPTVADIKLQDRGAALRICPVFDAAGEEQRQAQFNLEFRVSDAAASPYMALGAMIFAGVDGIARELKISKTTTPLPSSLSAALDLMEASEAMRSWFGPVFFEAYLRHKRSEAAYVADLPEAELCARYAEVY</sequence>
<dbReference type="PANTHER" id="PTHR43785:SF12">
    <property type="entry name" value="TYPE-1 GLUTAMINE SYNTHETASE 2"/>
    <property type="match status" value="1"/>
</dbReference>
<dbReference type="InterPro" id="IPR008147">
    <property type="entry name" value="Gln_synt_N"/>
</dbReference>
<keyword evidence="3" id="KW-0436">Ligase</keyword>
<keyword evidence="6" id="KW-0535">Nitrogen fixation</keyword>
<dbReference type="Pfam" id="PF00120">
    <property type="entry name" value="Gln-synt_C"/>
    <property type="match status" value="1"/>
</dbReference>
<protein>
    <recommendedName>
        <fullName evidence="9">GS catalytic domain-containing protein</fullName>
    </recommendedName>
</protein>
<keyword evidence="5" id="KW-0067">ATP-binding</keyword>
<proteinExistence type="inferred from homology"/>
<dbReference type="Gene3D" id="3.30.590.10">
    <property type="entry name" value="Glutamine synthetase/guanido kinase, catalytic domain"/>
    <property type="match status" value="1"/>
</dbReference>
<dbReference type="AlphaFoldDB" id="A0A1E3VRW7"/>
<comment type="similarity">
    <text evidence="7 8">Belongs to the glutamine synthetase family.</text>
</comment>
<name>A0A1E3VRW7_9HYPH</name>
<gene>
    <name evidence="10" type="ORF">AUC70_15370</name>
</gene>
<dbReference type="SUPFAM" id="SSF55931">
    <property type="entry name" value="Glutamine synthetase/guanido kinase"/>
    <property type="match status" value="1"/>
</dbReference>
<reference evidence="10 11" key="1">
    <citation type="journal article" date="2016" name="Environ. Microbiol.">
        <title>New Methyloceanibacter diversity from North Sea sediments includes methanotroph containing solely the soluble methane monooxygenase.</title>
        <authorList>
            <person name="Vekeman B."/>
            <person name="Kerckhof F.M."/>
            <person name="Cremers G."/>
            <person name="de Vos P."/>
            <person name="Vandamme P."/>
            <person name="Boon N."/>
            <person name="Op den Camp H.J."/>
            <person name="Heylen K."/>
        </authorList>
    </citation>
    <scope>NUCLEOTIDE SEQUENCE [LARGE SCALE GENOMIC DNA]</scope>
    <source>
        <strain evidence="10 11">R-67176</strain>
    </source>
</reference>
<evidence type="ECO:0000256" key="7">
    <source>
        <dbReference type="PROSITE-ProRule" id="PRU01331"/>
    </source>
</evidence>
<feature type="domain" description="GS catalytic" evidence="9">
    <location>
        <begin position="102"/>
        <end position="421"/>
    </location>
</feature>
<dbReference type="InterPro" id="IPR014746">
    <property type="entry name" value="Gln_synth/guanido_kin_cat_dom"/>
</dbReference>
<dbReference type="GO" id="GO:0005524">
    <property type="term" value="F:ATP binding"/>
    <property type="evidence" value="ECO:0007669"/>
    <property type="project" value="UniProtKB-KW"/>
</dbReference>
<dbReference type="GO" id="GO:0004356">
    <property type="term" value="F:glutamine synthetase activity"/>
    <property type="evidence" value="ECO:0007669"/>
    <property type="project" value="InterPro"/>
</dbReference>
<dbReference type="RefSeq" id="WP_069443602.1">
    <property type="nucleotide sequence ID" value="NZ_LPWE01000005.1"/>
</dbReference>
<dbReference type="Pfam" id="PF16952">
    <property type="entry name" value="Gln-synt_N_2"/>
    <property type="match status" value="1"/>
</dbReference>
<dbReference type="Gene3D" id="3.10.20.70">
    <property type="entry name" value="Glutamine synthetase, N-terminal domain"/>
    <property type="match status" value="1"/>
</dbReference>
<comment type="cofactor">
    <cofactor evidence="1">
        <name>Mg(2+)</name>
        <dbReference type="ChEBI" id="CHEBI:18420"/>
    </cofactor>
</comment>
<keyword evidence="11" id="KW-1185">Reference proteome</keyword>
<evidence type="ECO:0000256" key="4">
    <source>
        <dbReference type="ARBA" id="ARBA00022741"/>
    </source>
</evidence>
<evidence type="ECO:0000256" key="1">
    <source>
        <dbReference type="ARBA" id="ARBA00001946"/>
    </source>
</evidence>
<evidence type="ECO:0000256" key="6">
    <source>
        <dbReference type="ARBA" id="ARBA00023231"/>
    </source>
</evidence>
<dbReference type="InterPro" id="IPR008146">
    <property type="entry name" value="Gln_synth_cat_dom"/>
</dbReference>
<comment type="function">
    <text evidence="2">Catalyzes the ATP-dependent biosynthesis of glutamine from glutamate and ammonia.</text>
</comment>
<dbReference type="EMBL" id="LPWE01000005">
    <property type="protein sequence ID" value="ODR96269.1"/>
    <property type="molecule type" value="Genomic_DNA"/>
</dbReference>
<keyword evidence="4" id="KW-0547">Nucleotide-binding</keyword>
<evidence type="ECO:0000256" key="8">
    <source>
        <dbReference type="RuleBase" id="RU000384"/>
    </source>
</evidence>
<dbReference type="Proteomes" id="UP000094172">
    <property type="component" value="Unassembled WGS sequence"/>
</dbReference>
<evidence type="ECO:0000313" key="10">
    <source>
        <dbReference type="EMBL" id="ODR96269.1"/>
    </source>
</evidence>
<dbReference type="PROSITE" id="PS51987">
    <property type="entry name" value="GS_CATALYTIC"/>
    <property type="match status" value="1"/>
</dbReference>